<evidence type="ECO:0000256" key="5">
    <source>
        <dbReference type="SAM" id="MobiDB-lite"/>
    </source>
</evidence>
<feature type="compositionally biased region" description="Basic residues" evidence="5">
    <location>
        <begin position="166"/>
        <end position="175"/>
    </location>
</feature>
<dbReference type="PANTHER" id="PTHR13115">
    <property type="entry name" value="RNA POLYMERASE-ASSOCIATED PROTEIN RTF1 HOMOLOG"/>
    <property type="match status" value="1"/>
</dbReference>
<feature type="compositionally biased region" description="Basic residues" evidence="5">
    <location>
        <begin position="115"/>
        <end position="128"/>
    </location>
</feature>
<feature type="region of interest" description="Disordered" evidence="5">
    <location>
        <begin position="115"/>
        <end position="196"/>
    </location>
</feature>
<evidence type="ECO:0000256" key="4">
    <source>
        <dbReference type="ARBA" id="ARBA00023242"/>
    </source>
</evidence>
<feature type="region of interest" description="Disordered" evidence="5">
    <location>
        <begin position="1"/>
        <end position="51"/>
    </location>
</feature>
<evidence type="ECO:0000313" key="7">
    <source>
        <dbReference type="EMBL" id="CAK8680025.1"/>
    </source>
</evidence>
<organism evidence="7 8">
    <name type="scientific">Clavelina lepadiformis</name>
    <name type="common">Light-bulb sea squirt</name>
    <name type="synonym">Ascidia lepadiformis</name>
    <dbReference type="NCBI Taxonomy" id="159417"/>
    <lineage>
        <taxon>Eukaryota</taxon>
        <taxon>Metazoa</taxon>
        <taxon>Chordata</taxon>
        <taxon>Tunicata</taxon>
        <taxon>Ascidiacea</taxon>
        <taxon>Aplousobranchia</taxon>
        <taxon>Clavelinidae</taxon>
        <taxon>Clavelina</taxon>
    </lineage>
</organism>
<evidence type="ECO:0000256" key="1">
    <source>
        <dbReference type="ARBA" id="ARBA00004123"/>
    </source>
</evidence>
<dbReference type="EMBL" id="CAWYQH010000068">
    <property type="protein sequence ID" value="CAK8680025.1"/>
    <property type="molecule type" value="Genomic_DNA"/>
</dbReference>
<dbReference type="InterPro" id="IPR036128">
    <property type="entry name" value="Plus3-like_sf"/>
</dbReference>
<reference evidence="7 8" key="1">
    <citation type="submission" date="2024-02" db="EMBL/GenBank/DDBJ databases">
        <authorList>
            <person name="Daric V."/>
            <person name="Darras S."/>
        </authorList>
    </citation>
    <scope>NUCLEOTIDE SEQUENCE [LARGE SCALE GENOMIC DNA]</scope>
</reference>
<comment type="subcellular location">
    <subcellularLocation>
        <location evidence="1">Nucleus</location>
    </subcellularLocation>
</comment>
<feature type="domain" description="Plus3" evidence="6">
    <location>
        <begin position="233"/>
        <end position="364"/>
    </location>
</feature>
<evidence type="ECO:0000256" key="3">
    <source>
        <dbReference type="ARBA" id="ARBA00023163"/>
    </source>
</evidence>
<keyword evidence="2" id="KW-0805">Transcription regulation</keyword>
<accession>A0ABP0FNG9</accession>
<keyword evidence="4" id="KW-0539">Nucleus</keyword>
<evidence type="ECO:0000259" key="6">
    <source>
        <dbReference type="PROSITE" id="PS51360"/>
    </source>
</evidence>
<gene>
    <name evidence="7" type="ORF">CVLEPA_LOCUS10318</name>
</gene>
<dbReference type="InterPro" id="IPR004343">
    <property type="entry name" value="Plus-3_dom"/>
</dbReference>
<dbReference type="SUPFAM" id="SSF159042">
    <property type="entry name" value="Plus3-like"/>
    <property type="match status" value="1"/>
</dbReference>
<keyword evidence="3" id="KW-0804">Transcription</keyword>
<keyword evidence="8" id="KW-1185">Reference proteome</keyword>
<dbReference type="PROSITE" id="PS51360">
    <property type="entry name" value="PLUS3"/>
    <property type="match status" value="1"/>
</dbReference>
<feature type="compositionally biased region" description="Low complexity" evidence="5">
    <location>
        <begin position="39"/>
        <end position="50"/>
    </location>
</feature>
<dbReference type="SMART" id="SM00719">
    <property type="entry name" value="Plus3"/>
    <property type="match status" value="1"/>
</dbReference>
<evidence type="ECO:0000313" key="8">
    <source>
        <dbReference type="Proteomes" id="UP001642483"/>
    </source>
</evidence>
<comment type="caution">
    <text evidence="7">The sequence shown here is derived from an EMBL/GenBank/DDBJ whole genome shotgun (WGS) entry which is preliminary data.</text>
</comment>
<sequence length="585" mass="68123">MNRKQKKHDFSESDETGSDRLAQVRHCPAAKHPQSGIASSKTKTQTSTTKSLDEEALIKEFDDGYDSDLIGDAMNRRRLQNMTEKEREQEFYNRLERRETLQIRIEIEKKLRLAKQQRKEEKHHHQKKPNTSIASFSYILPDPSNRKGVTRTKQRNRNLDNLKAERQRKKNKAAKQKLQVSDVYSHNDDDEMSMSRSRSAVTVSCCSDTGFDEEVAQPSDKDGRANNVKRQPLLSKDKLSTIRLSRFNLEKWTHLPFFKQTVLGCYVRVAISEEEGRPLYLMAEIIDVIEIAPTYQLGKIRTNLSFGLKHGQHTRFINLKFMSNSDFTDSEFLKWKKAMEEAGEPLPSFDDIAKKQAVINKAQSYKITDTDIDRNVKEKSRSRKPKFDFQMKKIDLLMQQKMARSRGDTDEVIRLTKLLDELIGRPTYLHTKKQKHILAVSYKHKGIKSDNLRQMKPCKEEWKTLRNTEADPCTRKRCKPFVVCNTEDGKPMQNLLRKIDKRYGISSTESNFEPEISKTPIATIQAKNVLEFFYYVHDFELNIDLKMLSADVKIEALKVNPTSIVSNTPRRSFNMAEYKKRWNLI</sequence>
<evidence type="ECO:0000256" key="2">
    <source>
        <dbReference type="ARBA" id="ARBA00023015"/>
    </source>
</evidence>
<dbReference type="PANTHER" id="PTHR13115:SF8">
    <property type="entry name" value="RNA POLYMERASE-ASSOCIATED PROTEIN RTF1 HOMOLOG"/>
    <property type="match status" value="1"/>
</dbReference>
<dbReference type="Proteomes" id="UP001642483">
    <property type="component" value="Unassembled WGS sequence"/>
</dbReference>
<dbReference type="Pfam" id="PF03126">
    <property type="entry name" value="Plus-3"/>
    <property type="match status" value="1"/>
</dbReference>
<proteinExistence type="predicted"/>
<dbReference type="Gene3D" id="3.90.70.200">
    <property type="entry name" value="Plus-3 domain"/>
    <property type="match status" value="1"/>
</dbReference>
<protein>
    <recommendedName>
        <fullName evidence="6">Plus3 domain-containing protein</fullName>
    </recommendedName>
</protein>
<name>A0ABP0FNG9_CLALP</name>